<dbReference type="AlphaFoldDB" id="A0A410H5Q6"/>
<dbReference type="RefSeq" id="WP_128385407.1">
    <property type="nucleotide sequence ID" value="NZ_CP035033.1"/>
</dbReference>
<feature type="coiled-coil region" evidence="1">
    <location>
        <begin position="227"/>
        <end position="261"/>
    </location>
</feature>
<keyword evidence="3" id="KW-0472">Membrane</keyword>
<evidence type="ECO:0000313" key="4">
    <source>
        <dbReference type="EMBL" id="QAB16140.1"/>
    </source>
</evidence>
<protein>
    <submittedName>
        <fullName evidence="4">TIGR03545 family protein</fullName>
    </submittedName>
</protein>
<organism evidence="4 5">
    <name type="scientific">Hydrogenovibrio thermophilus</name>
    <dbReference type="NCBI Taxonomy" id="265883"/>
    <lineage>
        <taxon>Bacteria</taxon>
        <taxon>Pseudomonadati</taxon>
        <taxon>Pseudomonadota</taxon>
        <taxon>Gammaproteobacteria</taxon>
        <taxon>Thiotrichales</taxon>
        <taxon>Piscirickettsiaceae</taxon>
        <taxon>Hydrogenovibrio</taxon>
    </lineage>
</organism>
<accession>A0A410H5Q6</accession>
<feature type="compositionally biased region" description="Basic and acidic residues" evidence="2">
    <location>
        <begin position="141"/>
        <end position="155"/>
    </location>
</feature>
<evidence type="ECO:0000256" key="1">
    <source>
        <dbReference type="SAM" id="Coils"/>
    </source>
</evidence>
<sequence>MSETSNNTQTQSSQPAPKGWVRWSGLGVFAGIVVAVVAIGYFSFTTILKSQLEHYASQAWGAKIEIGSLDLGIMPIEVGLRELQVTDPDKPMENLLVLSRLSASLNLYHLIAGRTVIEDVNFTGLAMHQPRDTSGALAKAPKTETTDTTEKDSKSDGFAMPDMALPDPSEILAREKLETLEAANRVQAQLDEIDQAWSEMQKELPSDAEIQDYQKRFESLTGGKNDMQSILAKKDEFEKLQSELEAKKKTLEKAQDLLQNKLPKIQKDVVALKDLPEKDYNRLMSKYSLNQSGLSNVTYLLFGPQIQYWTDEGLSWYRKLEPFIAKLKTMQAEQAAETEKQAPQRAFGVDVAFPEYDPQPDFIIKRINGSGTLDWGDIDIRVRQVTFDHPTTRLPVLFEVLGKPKGQDQALRVIGESNFTDPQAPLNEANIVWDGYRISDWTISGDKTLPVVMQQGLVDVTGKISLVGVDEVNAVVDMAYQDVAMDVSQSASKEVKRYIAPLFDEVKAFKVKADISGEVTAPSINASSNLDKLMSGAFNKVLGQELQQVKAEFQDQLNAKLQEQLGPINQQLNGLLGDKAELGKETASLDKMLNFDFESLVKEQAGGEAEKAVGDKLKNLFKF</sequence>
<dbReference type="Proteomes" id="UP000285478">
    <property type="component" value="Chromosome"/>
</dbReference>
<dbReference type="NCBIfam" id="TIGR03545">
    <property type="entry name" value="TIGR03545 family protein"/>
    <property type="match status" value="1"/>
</dbReference>
<name>A0A410H5Q6_9GAMM</name>
<reference evidence="4 5" key="1">
    <citation type="journal article" date="2018" name="Environ. Microbiol.">
        <title>Genomes of ubiquitous marine and hypersaline Hydrogenovibrio, Thiomicrorhabdus and Thiomicrospira spp. encode a diversity of mechanisms to sustain chemolithoautotrophy in heterogeneous environments.</title>
        <authorList>
            <person name="Scott K.M."/>
            <person name="Williams J."/>
            <person name="Porter C.M.B."/>
            <person name="Russel S."/>
            <person name="Harmer T.L."/>
            <person name="Paul J.H."/>
            <person name="Antonen K.M."/>
            <person name="Bridges M.K."/>
            <person name="Camper G.J."/>
            <person name="Campla C.K."/>
            <person name="Casella L.G."/>
            <person name="Chase E."/>
            <person name="Conrad J.W."/>
            <person name="Cruz M.C."/>
            <person name="Dunlap D.S."/>
            <person name="Duran L."/>
            <person name="Fahsbender E.M."/>
            <person name="Goldsmith D.B."/>
            <person name="Keeley R.F."/>
            <person name="Kondoff M.R."/>
            <person name="Kussy B.I."/>
            <person name="Lane M.K."/>
            <person name="Lawler S."/>
            <person name="Leigh B.A."/>
            <person name="Lewis C."/>
            <person name="Lostal L.M."/>
            <person name="Marking D."/>
            <person name="Mancera P.A."/>
            <person name="McClenthan E.C."/>
            <person name="McIntyre E.A."/>
            <person name="Mine J.A."/>
            <person name="Modi S."/>
            <person name="Moore B.D."/>
            <person name="Morgan W.A."/>
            <person name="Nelson K.M."/>
            <person name="Nguyen K.N."/>
            <person name="Ogburn N."/>
            <person name="Parrino D.G."/>
            <person name="Pedapudi A.D."/>
            <person name="Pelham R.P."/>
            <person name="Preece A.M."/>
            <person name="Rampersad E.A."/>
            <person name="Richardson J.C."/>
            <person name="Rodgers C.M."/>
            <person name="Schaffer B.L."/>
            <person name="Sheridan N.E."/>
            <person name="Solone M.R."/>
            <person name="Staley Z.R."/>
            <person name="Tabuchi M."/>
            <person name="Waide R.J."/>
            <person name="Wanjugi P.W."/>
            <person name="Young S."/>
            <person name="Clum A."/>
            <person name="Daum C."/>
            <person name="Huntemann M."/>
            <person name="Ivanova N."/>
            <person name="Kyrpides N."/>
            <person name="Mikhailova N."/>
            <person name="Palaniappan K."/>
            <person name="Pillay M."/>
            <person name="Reddy T.B.K."/>
            <person name="Shapiro N."/>
            <person name="Stamatis D."/>
            <person name="Varghese N."/>
            <person name="Woyke T."/>
            <person name="Boden R."/>
            <person name="Freyermuth S.K."/>
            <person name="Kerfeld C.A."/>
        </authorList>
    </citation>
    <scope>NUCLEOTIDE SEQUENCE [LARGE SCALE GENOMIC DNA]</scope>
    <source>
        <strain evidence="4 5">JR-2</strain>
    </source>
</reference>
<dbReference type="KEGG" id="htr:EPV75_10935"/>
<evidence type="ECO:0000256" key="3">
    <source>
        <dbReference type="SAM" id="Phobius"/>
    </source>
</evidence>
<dbReference type="InterPro" id="IPR019934">
    <property type="entry name" value="CHP03545"/>
</dbReference>
<evidence type="ECO:0000313" key="5">
    <source>
        <dbReference type="Proteomes" id="UP000285478"/>
    </source>
</evidence>
<keyword evidence="3" id="KW-1133">Transmembrane helix</keyword>
<keyword evidence="3" id="KW-0812">Transmembrane</keyword>
<feature type="region of interest" description="Disordered" evidence="2">
    <location>
        <begin position="133"/>
        <end position="163"/>
    </location>
</feature>
<gene>
    <name evidence="4" type="ORF">EPV75_10935</name>
</gene>
<proteinExistence type="predicted"/>
<evidence type="ECO:0000256" key="2">
    <source>
        <dbReference type="SAM" id="MobiDB-lite"/>
    </source>
</evidence>
<dbReference type="EMBL" id="CP035033">
    <property type="protein sequence ID" value="QAB16140.1"/>
    <property type="molecule type" value="Genomic_DNA"/>
</dbReference>
<keyword evidence="5" id="KW-1185">Reference proteome</keyword>
<keyword evidence="1" id="KW-0175">Coiled coil</keyword>
<feature type="transmembrane region" description="Helical" evidence="3">
    <location>
        <begin position="20"/>
        <end position="44"/>
    </location>
</feature>